<dbReference type="PANTHER" id="PTHR33630:SF13">
    <property type="entry name" value="ACETYLXYLAN ESTERASE"/>
    <property type="match status" value="1"/>
</dbReference>
<accession>A0A2B7WZI7</accession>
<evidence type="ECO:0008006" key="5">
    <source>
        <dbReference type="Google" id="ProtNLM"/>
    </source>
</evidence>
<evidence type="ECO:0000256" key="2">
    <source>
        <dbReference type="ARBA" id="ARBA00023157"/>
    </source>
</evidence>
<dbReference type="STRING" id="1447883.A0A2B7WZI7"/>
<dbReference type="PANTHER" id="PTHR33630">
    <property type="entry name" value="CUTINASE RV1984C-RELATED-RELATED"/>
    <property type="match status" value="1"/>
</dbReference>
<evidence type="ECO:0000256" key="1">
    <source>
        <dbReference type="ARBA" id="ARBA00022801"/>
    </source>
</evidence>
<organism evidence="3 4">
    <name type="scientific">Polytolypa hystricis (strain UAMH7299)</name>
    <dbReference type="NCBI Taxonomy" id="1447883"/>
    <lineage>
        <taxon>Eukaryota</taxon>
        <taxon>Fungi</taxon>
        <taxon>Dikarya</taxon>
        <taxon>Ascomycota</taxon>
        <taxon>Pezizomycotina</taxon>
        <taxon>Eurotiomycetes</taxon>
        <taxon>Eurotiomycetidae</taxon>
        <taxon>Onygenales</taxon>
        <taxon>Onygenales incertae sedis</taxon>
        <taxon>Polytolypa</taxon>
    </lineage>
</organism>
<name>A0A2B7WZI7_POLH7</name>
<dbReference type="SUPFAM" id="SSF53474">
    <property type="entry name" value="alpha/beta-Hydrolases"/>
    <property type="match status" value="1"/>
</dbReference>
<dbReference type="GO" id="GO:0052689">
    <property type="term" value="F:carboxylic ester hydrolase activity"/>
    <property type="evidence" value="ECO:0007669"/>
    <property type="project" value="UniProtKB-ARBA"/>
</dbReference>
<dbReference type="EMBL" id="PDNA01000230">
    <property type="protein sequence ID" value="PGH01951.1"/>
    <property type="molecule type" value="Genomic_DNA"/>
</dbReference>
<dbReference type="InterPro" id="IPR029058">
    <property type="entry name" value="AB_hydrolase_fold"/>
</dbReference>
<dbReference type="InterPro" id="IPR000675">
    <property type="entry name" value="Cutinase/axe"/>
</dbReference>
<keyword evidence="1" id="KW-0378">Hydrolase</keyword>
<proteinExistence type="predicted"/>
<dbReference type="Gene3D" id="3.40.50.1820">
    <property type="entry name" value="alpha/beta hydrolase"/>
    <property type="match status" value="1"/>
</dbReference>
<comment type="caution">
    <text evidence="3">The sequence shown here is derived from an EMBL/GenBank/DDBJ whole genome shotgun (WGS) entry which is preliminary data.</text>
</comment>
<dbReference type="Pfam" id="PF01083">
    <property type="entry name" value="Cutinase"/>
    <property type="match status" value="1"/>
</dbReference>
<keyword evidence="2" id="KW-1015">Disulfide bond</keyword>
<dbReference type="AlphaFoldDB" id="A0A2B7WZI7"/>
<evidence type="ECO:0000313" key="4">
    <source>
        <dbReference type="Proteomes" id="UP000224634"/>
    </source>
</evidence>
<dbReference type="Proteomes" id="UP000224634">
    <property type="component" value="Unassembled WGS sequence"/>
</dbReference>
<gene>
    <name evidence="3" type="ORF">AJ80_08933</name>
</gene>
<evidence type="ECO:0000313" key="3">
    <source>
        <dbReference type="EMBL" id="PGH01951.1"/>
    </source>
</evidence>
<reference evidence="3 4" key="1">
    <citation type="submission" date="2017-10" db="EMBL/GenBank/DDBJ databases">
        <title>Comparative genomics in systemic dimorphic fungi from Ajellomycetaceae.</title>
        <authorList>
            <person name="Munoz J.F."/>
            <person name="Mcewen J.G."/>
            <person name="Clay O.K."/>
            <person name="Cuomo C.A."/>
        </authorList>
    </citation>
    <scope>NUCLEOTIDE SEQUENCE [LARGE SCALE GENOMIC DNA]</scope>
    <source>
        <strain evidence="3 4">UAMH7299</strain>
    </source>
</reference>
<sequence>MNNALCGGGDPNQGVTGTSMLVTSDQVKAIVLMGDPRHTPGMSFNVGTATAPGFDPRPSGFVCAVADKIQLYCDAPDPYCSNGNNARIDQSYGQVYGQQALDFVNSKLA</sequence>
<protein>
    <recommendedName>
        <fullName evidence="5">Cutinase</fullName>
    </recommendedName>
</protein>
<keyword evidence="4" id="KW-1185">Reference proteome</keyword>
<dbReference type="OrthoDB" id="2586582at2759"/>